<protein>
    <submittedName>
        <fullName evidence="2">Uncharacterized protein</fullName>
    </submittedName>
</protein>
<gene>
    <name evidence="2" type="ORF">AB0T83_10720</name>
</gene>
<evidence type="ECO:0000313" key="2">
    <source>
        <dbReference type="EMBL" id="MEV8467252.1"/>
    </source>
</evidence>
<feature type="chain" id="PRO_5047301445" evidence="1">
    <location>
        <begin position="23"/>
        <end position="174"/>
    </location>
</feature>
<sequence length="174" mass="18138">MSLKPFTLAAAAMMLATAPALASDSPIPSSGDQFTVYDTVEGWTVYADGSTKTCLIERTDEAGNAMQMGLTADREFAYVGVFTQAEIDVESGDIALGVGGKVFVGETHAIKSGKLAADYRGGYILTNNPDLVTAIAESQTMIAFPDQPIAFLIDLTGTKKAIESARACNASLAG</sequence>
<organism evidence="2 3">
    <name type="scientific">Meridianimarinicoccus marinus</name>
    <dbReference type="NCBI Taxonomy" id="3231483"/>
    <lineage>
        <taxon>Bacteria</taxon>
        <taxon>Pseudomonadati</taxon>
        <taxon>Pseudomonadota</taxon>
        <taxon>Alphaproteobacteria</taxon>
        <taxon>Rhodobacterales</taxon>
        <taxon>Paracoccaceae</taxon>
        <taxon>Meridianimarinicoccus</taxon>
    </lineage>
</organism>
<dbReference type="EMBL" id="JBFBVU010000011">
    <property type="protein sequence ID" value="MEV8467252.1"/>
    <property type="molecule type" value="Genomic_DNA"/>
</dbReference>
<evidence type="ECO:0000256" key="1">
    <source>
        <dbReference type="SAM" id="SignalP"/>
    </source>
</evidence>
<accession>A0ABV3L8A3</accession>
<comment type="caution">
    <text evidence="2">The sequence shown here is derived from an EMBL/GenBank/DDBJ whole genome shotgun (WGS) entry which is preliminary data.</text>
</comment>
<reference evidence="2 3" key="1">
    <citation type="submission" date="2024-07" db="EMBL/GenBank/DDBJ databases">
        <authorList>
            <person name="Kang M."/>
        </authorList>
    </citation>
    <scope>NUCLEOTIDE SEQUENCE [LARGE SCALE GENOMIC DNA]</scope>
    <source>
        <strain evidence="2 3">DFM31</strain>
    </source>
</reference>
<dbReference type="Proteomes" id="UP001553161">
    <property type="component" value="Unassembled WGS sequence"/>
</dbReference>
<name>A0ABV3L8A3_9RHOB</name>
<keyword evidence="3" id="KW-1185">Reference proteome</keyword>
<proteinExistence type="predicted"/>
<evidence type="ECO:0000313" key="3">
    <source>
        <dbReference type="Proteomes" id="UP001553161"/>
    </source>
</evidence>
<feature type="signal peptide" evidence="1">
    <location>
        <begin position="1"/>
        <end position="22"/>
    </location>
</feature>
<keyword evidence="1" id="KW-0732">Signal</keyword>
<dbReference type="RefSeq" id="WP_366193028.1">
    <property type="nucleotide sequence ID" value="NZ_JBFBVU010000011.1"/>
</dbReference>